<organism evidence="3 4">
    <name type="scientific">Massilia rubra</name>
    <dbReference type="NCBI Taxonomy" id="2607910"/>
    <lineage>
        <taxon>Bacteria</taxon>
        <taxon>Pseudomonadati</taxon>
        <taxon>Pseudomonadota</taxon>
        <taxon>Betaproteobacteria</taxon>
        <taxon>Burkholderiales</taxon>
        <taxon>Oxalobacteraceae</taxon>
        <taxon>Telluria group</taxon>
        <taxon>Massilia</taxon>
    </lineage>
</organism>
<protein>
    <submittedName>
        <fullName evidence="3">PEP-CTERM sorting domain-containing protein</fullName>
    </submittedName>
</protein>
<gene>
    <name evidence="3" type="ORF">F0185_12300</name>
</gene>
<comment type="caution">
    <text evidence="3">The sequence shown here is derived from an EMBL/GenBank/DDBJ whole genome shotgun (WGS) entry which is preliminary data.</text>
</comment>
<evidence type="ECO:0000313" key="3">
    <source>
        <dbReference type="EMBL" id="NHZ34364.1"/>
    </source>
</evidence>
<accession>A0ABX0LI57</accession>
<dbReference type="Pfam" id="PF07589">
    <property type="entry name" value="PEP-CTERM"/>
    <property type="match status" value="1"/>
</dbReference>
<keyword evidence="1" id="KW-0732">Signal</keyword>
<evidence type="ECO:0000259" key="2">
    <source>
        <dbReference type="Pfam" id="PF07589"/>
    </source>
</evidence>
<evidence type="ECO:0000313" key="4">
    <source>
        <dbReference type="Proteomes" id="UP000785613"/>
    </source>
</evidence>
<dbReference type="InterPro" id="IPR013424">
    <property type="entry name" value="Ice-binding_C"/>
</dbReference>
<sequence>MTRHHRLTAAALFVSLSLAGASALAAKNISVGASISNASMTVIDLTPNDGMSASYRFDGAGSSYVEANLTAPATSWSGSTHDKDDIVLALGATLAHGSSSVASTSTGVGEVRIETRLQNTAGTGARANGYIAQMVPVWLAPHTKLIYSGYGEMAISDATQYGPNNFRANSHLNINFGYQPFTRGINQGWAGLNDSGVRGEAFSLEFSNDQDTAISIYLSMELSNYASYDGPSPSAVPEPAAFAMFGFGALIVGAAARRRRRVSSAAA</sequence>
<name>A0ABX0LI57_9BURK</name>
<reference evidence="3 4" key="1">
    <citation type="submission" date="2019-09" db="EMBL/GenBank/DDBJ databases">
        <title>Taxonomy of Antarctic Massilia spp.: description of Massilia rubra sp. nov., Massilia aquatica sp. nov., Massilia mucilaginosa sp. nov., Massilia frigida sp. nov. isolated from streams, lakes and regoliths.</title>
        <authorList>
            <person name="Holochova P."/>
            <person name="Sedlacek I."/>
            <person name="Kralova S."/>
            <person name="Maslanova I."/>
            <person name="Busse H.-J."/>
            <person name="Stankova E."/>
            <person name="Vrbovska V."/>
            <person name="Kovarovic V."/>
            <person name="Bartak M."/>
            <person name="Svec P."/>
            <person name="Pantucek R."/>
        </authorList>
    </citation>
    <scope>NUCLEOTIDE SEQUENCE [LARGE SCALE GENOMIC DNA]</scope>
    <source>
        <strain evidence="3 4">CCM 8692</strain>
    </source>
</reference>
<feature type="signal peptide" evidence="1">
    <location>
        <begin position="1"/>
        <end position="25"/>
    </location>
</feature>
<evidence type="ECO:0000256" key="1">
    <source>
        <dbReference type="SAM" id="SignalP"/>
    </source>
</evidence>
<dbReference type="RefSeq" id="WP_167224804.1">
    <property type="nucleotide sequence ID" value="NZ_VUYU01000007.1"/>
</dbReference>
<feature type="domain" description="Ice-binding protein C-terminal" evidence="2">
    <location>
        <begin position="235"/>
        <end position="259"/>
    </location>
</feature>
<dbReference type="EMBL" id="VUYU01000007">
    <property type="protein sequence ID" value="NHZ34364.1"/>
    <property type="molecule type" value="Genomic_DNA"/>
</dbReference>
<dbReference type="NCBIfam" id="TIGR02595">
    <property type="entry name" value="PEP_CTERM"/>
    <property type="match status" value="1"/>
</dbReference>
<feature type="chain" id="PRO_5046678345" evidence="1">
    <location>
        <begin position="26"/>
        <end position="267"/>
    </location>
</feature>
<keyword evidence="4" id="KW-1185">Reference proteome</keyword>
<proteinExistence type="predicted"/>
<dbReference type="Proteomes" id="UP000785613">
    <property type="component" value="Unassembled WGS sequence"/>
</dbReference>